<name>A0A0R1JP00_9LACO</name>
<comment type="caution">
    <text evidence="4">The sequence shown here is derived from an EMBL/GenBank/DDBJ whole genome shotgun (WGS) entry which is preliminary data.</text>
</comment>
<dbReference type="Proteomes" id="UP000051804">
    <property type="component" value="Unassembled WGS sequence"/>
</dbReference>
<keyword evidence="2" id="KW-1133">Transmembrane helix</keyword>
<keyword evidence="3" id="KW-0732">Signal</keyword>
<feature type="transmembrane region" description="Helical" evidence="2">
    <location>
        <begin position="71"/>
        <end position="90"/>
    </location>
</feature>
<organism evidence="4 5">
    <name type="scientific">Lacticaseibacillus nasuensis JCM 17158</name>
    <dbReference type="NCBI Taxonomy" id="1291734"/>
    <lineage>
        <taxon>Bacteria</taxon>
        <taxon>Bacillati</taxon>
        <taxon>Bacillota</taxon>
        <taxon>Bacilli</taxon>
        <taxon>Lactobacillales</taxon>
        <taxon>Lactobacillaceae</taxon>
        <taxon>Lacticaseibacillus</taxon>
    </lineage>
</organism>
<dbReference type="STRING" id="1291734.FD02_GL001344"/>
<accession>A0A0R1JP00</accession>
<evidence type="ECO:0000256" key="3">
    <source>
        <dbReference type="SAM" id="SignalP"/>
    </source>
</evidence>
<reference evidence="4 5" key="1">
    <citation type="journal article" date="2015" name="Genome Announc.">
        <title>Expanding the biotechnology potential of lactobacilli through comparative genomics of 213 strains and associated genera.</title>
        <authorList>
            <person name="Sun Z."/>
            <person name="Harris H.M."/>
            <person name="McCann A."/>
            <person name="Guo C."/>
            <person name="Argimon S."/>
            <person name="Zhang W."/>
            <person name="Yang X."/>
            <person name="Jeffery I.B."/>
            <person name="Cooney J.C."/>
            <person name="Kagawa T.F."/>
            <person name="Liu W."/>
            <person name="Song Y."/>
            <person name="Salvetti E."/>
            <person name="Wrobel A."/>
            <person name="Rasinkangas P."/>
            <person name="Parkhill J."/>
            <person name="Rea M.C."/>
            <person name="O'Sullivan O."/>
            <person name="Ritari J."/>
            <person name="Douillard F.P."/>
            <person name="Paul Ross R."/>
            <person name="Yang R."/>
            <person name="Briner A.E."/>
            <person name="Felis G.E."/>
            <person name="de Vos W.M."/>
            <person name="Barrangou R."/>
            <person name="Klaenhammer T.R."/>
            <person name="Caufield P.W."/>
            <person name="Cui Y."/>
            <person name="Zhang H."/>
            <person name="O'Toole P.W."/>
        </authorList>
    </citation>
    <scope>NUCLEOTIDE SEQUENCE [LARGE SCALE GENOMIC DNA]</scope>
    <source>
        <strain evidence="4 5">JCM 17158</strain>
    </source>
</reference>
<dbReference type="RefSeq" id="WP_056950866.1">
    <property type="nucleotide sequence ID" value="NZ_AZDJ01000016.1"/>
</dbReference>
<evidence type="ECO:0000313" key="4">
    <source>
        <dbReference type="EMBL" id="KRK72924.1"/>
    </source>
</evidence>
<dbReference type="EMBL" id="AZDJ01000016">
    <property type="protein sequence ID" value="KRK72924.1"/>
    <property type="molecule type" value="Genomic_DNA"/>
</dbReference>
<sequence>MRKSWLFLLLVGAALLTPLTPVQGAESTGRITFHPRAPTSSTPDAGRGQGQPTIQQNGPARLPQTTAPTNWFLSGLGGAVLLAWTYAWSVTRREAAHEEP</sequence>
<evidence type="ECO:0000313" key="5">
    <source>
        <dbReference type="Proteomes" id="UP000051804"/>
    </source>
</evidence>
<keyword evidence="2" id="KW-0812">Transmembrane</keyword>
<evidence type="ECO:0000256" key="1">
    <source>
        <dbReference type="SAM" id="MobiDB-lite"/>
    </source>
</evidence>
<protein>
    <recommendedName>
        <fullName evidence="6">Gram-positive cocci surface proteins LPxTG domain-containing protein</fullName>
    </recommendedName>
</protein>
<feature type="compositionally biased region" description="Polar residues" evidence="1">
    <location>
        <begin position="50"/>
        <end position="66"/>
    </location>
</feature>
<keyword evidence="5" id="KW-1185">Reference proteome</keyword>
<evidence type="ECO:0000256" key="2">
    <source>
        <dbReference type="SAM" id="Phobius"/>
    </source>
</evidence>
<gene>
    <name evidence="4" type="ORF">FD02_GL001344</name>
</gene>
<feature type="chain" id="PRO_5006406137" description="Gram-positive cocci surface proteins LPxTG domain-containing protein" evidence="3">
    <location>
        <begin position="25"/>
        <end position="100"/>
    </location>
</feature>
<dbReference type="PATRIC" id="fig|1291734.4.peg.1383"/>
<evidence type="ECO:0008006" key="6">
    <source>
        <dbReference type="Google" id="ProtNLM"/>
    </source>
</evidence>
<feature type="region of interest" description="Disordered" evidence="1">
    <location>
        <begin position="26"/>
        <end position="66"/>
    </location>
</feature>
<proteinExistence type="predicted"/>
<dbReference type="AlphaFoldDB" id="A0A0R1JP00"/>
<keyword evidence="2" id="KW-0472">Membrane</keyword>
<feature type="signal peptide" evidence="3">
    <location>
        <begin position="1"/>
        <end position="24"/>
    </location>
</feature>